<dbReference type="Proteomes" id="UP000252107">
    <property type="component" value="Unassembled WGS sequence"/>
</dbReference>
<dbReference type="EMBL" id="LXQD01000001">
    <property type="protein sequence ID" value="RCJ42686.1"/>
    <property type="molecule type" value="Genomic_DNA"/>
</dbReference>
<reference evidence="3" key="1">
    <citation type="submission" date="2016-04" db="EMBL/GenBank/DDBJ databases">
        <authorList>
            <person name="Tabuchi Yagui T.R."/>
        </authorList>
    </citation>
    <scope>NUCLEOTIDE SEQUENCE [LARGE SCALE GENOMIC DNA]</scope>
    <source>
        <strain evidence="3">NIES-26</strain>
    </source>
</reference>
<comment type="caution">
    <text evidence="3">The sequence shown here is derived from an EMBL/GenBank/DDBJ whole genome shotgun (WGS) entry which is preliminary data.</text>
</comment>
<protein>
    <submittedName>
        <fullName evidence="3">Uncharacterized protein</fullName>
    </submittedName>
</protein>
<dbReference type="AlphaFoldDB" id="A0A367S1F4"/>
<dbReference type="InterPro" id="IPR019734">
    <property type="entry name" value="TPR_rpt"/>
</dbReference>
<proteinExistence type="predicted"/>
<organism evidence="3 4">
    <name type="scientific">Nostoc minutum NIES-26</name>
    <dbReference type="NCBI Taxonomy" id="1844469"/>
    <lineage>
        <taxon>Bacteria</taxon>
        <taxon>Bacillati</taxon>
        <taxon>Cyanobacteriota</taxon>
        <taxon>Cyanophyceae</taxon>
        <taxon>Nostocales</taxon>
        <taxon>Nostocaceae</taxon>
        <taxon>Nostoc</taxon>
    </lineage>
</organism>
<dbReference type="SUPFAM" id="SSF48452">
    <property type="entry name" value="TPR-like"/>
    <property type="match status" value="1"/>
</dbReference>
<feature type="repeat" description="TPR" evidence="1">
    <location>
        <begin position="84"/>
        <end position="117"/>
    </location>
</feature>
<dbReference type="Pfam" id="PF14559">
    <property type="entry name" value="TPR_19"/>
    <property type="match status" value="1"/>
</dbReference>
<evidence type="ECO:0000313" key="3">
    <source>
        <dbReference type="EMBL" id="RCJ42686.1"/>
    </source>
</evidence>
<keyword evidence="2" id="KW-0472">Membrane</keyword>
<evidence type="ECO:0000256" key="1">
    <source>
        <dbReference type="PROSITE-ProRule" id="PRU00339"/>
    </source>
</evidence>
<keyword evidence="2" id="KW-1133">Transmembrane helix</keyword>
<keyword evidence="2" id="KW-0812">Transmembrane</keyword>
<name>A0A367S1F4_9NOSO</name>
<keyword evidence="4" id="KW-1185">Reference proteome</keyword>
<dbReference type="InterPro" id="IPR011990">
    <property type="entry name" value="TPR-like_helical_dom_sf"/>
</dbReference>
<feature type="transmembrane region" description="Helical" evidence="2">
    <location>
        <begin position="29"/>
        <end position="48"/>
    </location>
</feature>
<sequence>MIEVIGFLMTGFWLFMIYDCIRNEPERQLWLWILILINFPGAFIYFLTRWIPRGDIPLPNYFTRWTRSRELWIAESQARNIGKAHQYVLLGNQLSDMGMFDKAEEAYKQALEKEADNFQALWGAALIDIKKKNFVNAQRHLQTLLNKDPNYKYGDASLAYGETLFALKELDTAKLHLAKHIKNWSHPEAYIVLAQILSQQGDNQTARSYLETMIAKVQGSSYFHYKRNRHSIGKAKKLLKTIGR</sequence>
<accession>A0A367S1F4</accession>
<dbReference type="Gene3D" id="1.25.40.10">
    <property type="entry name" value="Tetratricopeptide repeat domain"/>
    <property type="match status" value="1"/>
</dbReference>
<dbReference type="SMART" id="SM00028">
    <property type="entry name" value="TPR"/>
    <property type="match status" value="3"/>
</dbReference>
<dbReference type="Pfam" id="PF13181">
    <property type="entry name" value="TPR_8"/>
    <property type="match status" value="1"/>
</dbReference>
<evidence type="ECO:0000256" key="2">
    <source>
        <dbReference type="SAM" id="Phobius"/>
    </source>
</evidence>
<gene>
    <name evidence="3" type="ORF">A6770_07345</name>
</gene>
<keyword evidence="1" id="KW-0802">TPR repeat</keyword>
<evidence type="ECO:0000313" key="4">
    <source>
        <dbReference type="Proteomes" id="UP000252107"/>
    </source>
</evidence>
<dbReference type="PROSITE" id="PS50005">
    <property type="entry name" value="TPR"/>
    <property type="match status" value="1"/>
</dbReference>